<proteinExistence type="predicted"/>
<evidence type="ECO:0000313" key="3">
    <source>
        <dbReference type="EMBL" id="MXO64949.1"/>
    </source>
</evidence>
<dbReference type="PRINTS" id="PR00420">
    <property type="entry name" value="RNGMNOXGNASE"/>
</dbReference>
<dbReference type="SUPFAM" id="SSF51905">
    <property type="entry name" value="FAD/NAD(P)-binding domain"/>
    <property type="match status" value="1"/>
</dbReference>
<dbReference type="PANTHER" id="PTHR13847">
    <property type="entry name" value="SARCOSINE DEHYDROGENASE-RELATED"/>
    <property type="match status" value="1"/>
</dbReference>
<reference evidence="3 4" key="1">
    <citation type="submission" date="2019-12" db="EMBL/GenBank/DDBJ databases">
        <title>Genomic-based taxomic classification of the family Erythrobacteraceae.</title>
        <authorList>
            <person name="Xu L."/>
        </authorList>
    </citation>
    <scope>NUCLEOTIDE SEQUENCE [LARGE SCALE GENOMIC DNA]</scope>
    <source>
        <strain evidence="3 4">LMG 29518</strain>
    </source>
</reference>
<comment type="caution">
    <text evidence="3">The sequence shown here is derived from an EMBL/GenBank/DDBJ whole genome shotgun (WGS) entry which is preliminary data.</text>
</comment>
<feature type="domain" description="FAD dependent oxidoreductase" evidence="2">
    <location>
        <begin position="36"/>
        <end position="388"/>
    </location>
</feature>
<dbReference type="InterPro" id="IPR036188">
    <property type="entry name" value="FAD/NAD-bd_sf"/>
</dbReference>
<dbReference type="AlphaFoldDB" id="A0A6I4T3T2"/>
<name>A0A6I4T3T2_9SPHN</name>
<keyword evidence="1" id="KW-0560">Oxidoreductase</keyword>
<dbReference type="PANTHER" id="PTHR13847:SF281">
    <property type="entry name" value="FAD DEPENDENT OXIDOREDUCTASE DOMAIN-CONTAINING PROTEIN"/>
    <property type="match status" value="1"/>
</dbReference>
<protein>
    <submittedName>
        <fullName evidence="3">FAD-dependent oxidoreductase</fullName>
    </submittedName>
</protein>
<accession>A0A6I4T3T2</accession>
<sequence length="435" mass="45969">MADRPAAEHSSNRPLWAAIAPELAAHAALGESLRTDIAIIGGGLAGMSSALHLSKAGAKVAVVEAATIGSGAAVASAGVIAPQLVRTTPSQVLAKLGAERGDGLLRMIAESGNYLFGLINDLGIDCDARNSGFVAPSASRNGQHDLAEVKRQWVPYRHDLKLLDGHEFEALTGCRGYSAALLDRSGGSVDPLAFARGLAAQAVKNGATIFENTPALSIVRDGAEWIARTPNGELRAGKILLAANGGNNPLHKKLAGTTLPLPVIEVATNPVSDAMRASILPEGQALTDLETDVFSLRYADGNRLITAFPANGDPSDAVLTERVNERLRAILTHYEPVKLDYIWRGIGQVNSDMLPRIVSPDQDMIAIQACNGRGIGINTLIGREVAKLLTDSSATPLITPQPPKRISGYFIARYVPSLMMSGARAVKRIKQKLRL</sequence>
<dbReference type="Gene3D" id="3.30.9.10">
    <property type="entry name" value="D-Amino Acid Oxidase, subunit A, domain 2"/>
    <property type="match status" value="1"/>
</dbReference>
<dbReference type="GO" id="GO:0005737">
    <property type="term" value="C:cytoplasm"/>
    <property type="evidence" value="ECO:0007669"/>
    <property type="project" value="TreeGrafter"/>
</dbReference>
<keyword evidence="4" id="KW-1185">Reference proteome</keyword>
<organism evidence="3 4">
    <name type="scientific">Altericroceibacterium endophyticum</name>
    <dbReference type="NCBI Taxonomy" id="1808508"/>
    <lineage>
        <taxon>Bacteria</taxon>
        <taxon>Pseudomonadati</taxon>
        <taxon>Pseudomonadota</taxon>
        <taxon>Alphaproteobacteria</taxon>
        <taxon>Sphingomonadales</taxon>
        <taxon>Erythrobacteraceae</taxon>
        <taxon>Altericroceibacterium</taxon>
    </lineage>
</organism>
<dbReference type="Proteomes" id="UP000438476">
    <property type="component" value="Unassembled WGS sequence"/>
</dbReference>
<dbReference type="GO" id="GO:0016491">
    <property type="term" value="F:oxidoreductase activity"/>
    <property type="evidence" value="ECO:0007669"/>
    <property type="project" value="UniProtKB-KW"/>
</dbReference>
<gene>
    <name evidence="3" type="ORF">GRI91_04205</name>
</gene>
<dbReference type="Gene3D" id="3.50.50.60">
    <property type="entry name" value="FAD/NAD(P)-binding domain"/>
    <property type="match status" value="1"/>
</dbReference>
<evidence type="ECO:0000313" key="4">
    <source>
        <dbReference type="Proteomes" id="UP000438476"/>
    </source>
</evidence>
<evidence type="ECO:0000256" key="1">
    <source>
        <dbReference type="ARBA" id="ARBA00023002"/>
    </source>
</evidence>
<dbReference type="EMBL" id="WTYT01000002">
    <property type="protein sequence ID" value="MXO64949.1"/>
    <property type="molecule type" value="Genomic_DNA"/>
</dbReference>
<dbReference type="Pfam" id="PF01266">
    <property type="entry name" value="DAO"/>
    <property type="match status" value="1"/>
</dbReference>
<evidence type="ECO:0000259" key="2">
    <source>
        <dbReference type="Pfam" id="PF01266"/>
    </source>
</evidence>
<dbReference type="InterPro" id="IPR006076">
    <property type="entry name" value="FAD-dep_OxRdtase"/>
</dbReference>